<organism evidence="1 2">
    <name type="scientific">Phaeodactylibacter luteus</name>
    <dbReference type="NCBI Taxonomy" id="1564516"/>
    <lineage>
        <taxon>Bacteria</taxon>
        <taxon>Pseudomonadati</taxon>
        <taxon>Bacteroidota</taxon>
        <taxon>Saprospiria</taxon>
        <taxon>Saprospirales</taxon>
        <taxon>Haliscomenobacteraceae</taxon>
        <taxon>Phaeodactylibacter</taxon>
    </lineage>
</organism>
<proteinExistence type="predicted"/>
<dbReference type="AlphaFoldDB" id="A0A5C6RK46"/>
<reference evidence="1 2" key="1">
    <citation type="submission" date="2019-08" db="EMBL/GenBank/DDBJ databases">
        <title>Genome of Phaeodactylibacter luteus.</title>
        <authorList>
            <person name="Bowman J.P."/>
        </authorList>
    </citation>
    <scope>NUCLEOTIDE SEQUENCE [LARGE SCALE GENOMIC DNA]</scope>
    <source>
        <strain evidence="1 2">KCTC 42180</strain>
    </source>
</reference>
<evidence type="ECO:0000313" key="1">
    <source>
        <dbReference type="EMBL" id="TXB62070.1"/>
    </source>
</evidence>
<dbReference type="EMBL" id="VOOR01000038">
    <property type="protein sequence ID" value="TXB62070.1"/>
    <property type="molecule type" value="Genomic_DNA"/>
</dbReference>
<keyword evidence="2" id="KW-1185">Reference proteome</keyword>
<comment type="caution">
    <text evidence="1">The sequence shown here is derived from an EMBL/GenBank/DDBJ whole genome shotgun (WGS) entry which is preliminary data.</text>
</comment>
<protein>
    <submittedName>
        <fullName evidence="1">Uncharacterized protein</fullName>
    </submittedName>
</protein>
<sequence length="153" mass="16531">MKPSFFDFPLIPAPEPCLPENRISGLGQKGVFCIVLCPEGQDPEALKSFLGKVLGAAKIDLHEDTYTLLLQESEAISFSSLQRRLNIKTLLLFGLPPQKAGLGFALPPYQPALFGGARFLAADPLHDILAERQAGGKAMSGKLWAGLKTLFLP</sequence>
<dbReference type="OrthoDB" id="893215at2"/>
<dbReference type="RefSeq" id="WP_147168578.1">
    <property type="nucleotide sequence ID" value="NZ_VOOR01000038.1"/>
</dbReference>
<name>A0A5C6RK46_9BACT</name>
<evidence type="ECO:0000313" key="2">
    <source>
        <dbReference type="Proteomes" id="UP000321580"/>
    </source>
</evidence>
<dbReference type="Proteomes" id="UP000321580">
    <property type="component" value="Unassembled WGS sequence"/>
</dbReference>
<accession>A0A5C6RK46</accession>
<gene>
    <name evidence="1" type="ORF">FRY97_16045</name>
</gene>